<name>A0A166AL16_EXIGL</name>
<keyword evidence="2" id="KW-1185">Reference proteome</keyword>
<dbReference type="Proteomes" id="UP000077266">
    <property type="component" value="Unassembled WGS sequence"/>
</dbReference>
<proteinExistence type="predicted"/>
<dbReference type="EMBL" id="KV425998">
    <property type="protein sequence ID" value="KZV92979.1"/>
    <property type="molecule type" value="Genomic_DNA"/>
</dbReference>
<evidence type="ECO:0000313" key="1">
    <source>
        <dbReference type="EMBL" id="KZV92979.1"/>
    </source>
</evidence>
<organism evidence="1 2">
    <name type="scientific">Exidia glandulosa HHB12029</name>
    <dbReference type="NCBI Taxonomy" id="1314781"/>
    <lineage>
        <taxon>Eukaryota</taxon>
        <taxon>Fungi</taxon>
        <taxon>Dikarya</taxon>
        <taxon>Basidiomycota</taxon>
        <taxon>Agaricomycotina</taxon>
        <taxon>Agaricomycetes</taxon>
        <taxon>Auriculariales</taxon>
        <taxon>Exidiaceae</taxon>
        <taxon>Exidia</taxon>
    </lineage>
</organism>
<accession>A0A166AL16</accession>
<sequence length="112" mass="12533">MLLGRLFIRSRLWCPSGSFLSAMSYLCNAVPTLFWSCYPLPPLFVRAHLSPFSLTTRPTFSWVQPRYVRAPSTSHPFSSILPLCVVRCSDGEVCLDGILSPRGSVRKDSIPL</sequence>
<evidence type="ECO:0000313" key="2">
    <source>
        <dbReference type="Proteomes" id="UP000077266"/>
    </source>
</evidence>
<dbReference type="AlphaFoldDB" id="A0A166AL16"/>
<dbReference type="InParanoid" id="A0A166AL16"/>
<reference evidence="1 2" key="1">
    <citation type="journal article" date="2016" name="Mol. Biol. Evol.">
        <title>Comparative Genomics of Early-Diverging Mushroom-Forming Fungi Provides Insights into the Origins of Lignocellulose Decay Capabilities.</title>
        <authorList>
            <person name="Nagy L.G."/>
            <person name="Riley R."/>
            <person name="Tritt A."/>
            <person name="Adam C."/>
            <person name="Daum C."/>
            <person name="Floudas D."/>
            <person name="Sun H."/>
            <person name="Yadav J.S."/>
            <person name="Pangilinan J."/>
            <person name="Larsson K.H."/>
            <person name="Matsuura K."/>
            <person name="Barry K."/>
            <person name="Labutti K."/>
            <person name="Kuo R."/>
            <person name="Ohm R.A."/>
            <person name="Bhattacharya S.S."/>
            <person name="Shirouzu T."/>
            <person name="Yoshinaga Y."/>
            <person name="Martin F.M."/>
            <person name="Grigoriev I.V."/>
            <person name="Hibbett D.S."/>
        </authorList>
    </citation>
    <scope>NUCLEOTIDE SEQUENCE [LARGE SCALE GENOMIC DNA]</scope>
    <source>
        <strain evidence="1 2">HHB12029</strain>
    </source>
</reference>
<gene>
    <name evidence="1" type="ORF">EXIGLDRAFT_58361</name>
</gene>
<protein>
    <submittedName>
        <fullName evidence="1">Uncharacterized protein</fullName>
    </submittedName>
</protein>